<proteinExistence type="predicted"/>
<reference evidence="1 2" key="1">
    <citation type="journal article" date="2019" name="Nat. Ecol. Evol.">
        <title>Megaphylogeny resolves global patterns of mushroom evolution.</title>
        <authorList>
            <person name="Varga T."/>
            <person name="Krizsan K."/>
            <person name="Foldi C."/>
            <person name="Dima B."/>
            <person name="Sanchez-Garcia M."/>
            <person name="Sanchez-Ramirez S."/>
            <person name="Szollosi G.J."/>
            <person name="Szarkandi J.G."/>
            <person name="Papp V."/>
            <person name="Albert L."/>
            <person name="Andreopoulos W."/>
            <person name="Angelini C."/>
            <person name="Antonin V."/>
            <person name="Barry K.W."/>
            <person name="Bougher N.L."/>
            <person name="Buchanan P."/>
            <person name="Buyck B."/>
            <person name="Bense V."/>
            <person name="Catcheside P."/>
            <person name="Chovatia M."/>
            <person name="Cooper J."/>
            <person name="Damon W."/>
            <person name="Desjardin D."/>
            <person name="Finy P."/>
            <person name="Geml J."/>
            <person name="Haridas S."/>
            <person name="Hughes K."/>
            <person name="Justo A."/>
            <person name="Karasinski D."/>
            <person name="Kautmanova I."/>
            <person name="Kiss B."/>
            <person name="Kocsube S."/>
            <person name="Kotiranta H."/>
            <person name="LaButti K.M."/>
            <person name="Lechner B.E."/>
            <person name="Liimatainen K."/>
            <person name="Lipzen A."/>
            <person name="Lukacs Z."/>
            <person name="Mihaltcheva S."/>
            <person name="Morgado L.N."/>
            <person name="Niskanen T."/>
            <person name="Noordeloos M.E."/>
            <person name="Ohm R.A."/>
            <person name="Ortiz-Santana B."/>
            <person name="Ovrebo C."/>
            <person name="Racz N."/>
            <person name="Riley R."/>
            <person name="Savchenko A."/>
            <person name="Shiryaev A."/>
            <person name="Soop K."/>
            <person name="Spirin V."/>
            <person name="Szebenyi C."/>
            <person name="Tomsovsky M."/>
            <person name="Tulloss R.E."/>
            <person name="Uehling J."/>
            <person name="Grigoriev I.V."/>
            <person name="Vagvolgyi C."/>
            <person name="Papp T."/>
            <person name="Martin F.M."/>
            <person name="Miettinen O."/>
            <person name="Hibbett D.S."/>
            <person name="Nagy L.G."/>
        </authorList>
    </citation>
    <scope>NUCLEOTIDE SEQUENCE [LARGE SCALE GENOMIC DNA]</scope>
    <source>
        <strain evidence="1 2">OMC1185</strain>
    </source>
</reference>
<protein>
    <submittedName>
        <fullName evidence="1">Uncharacterized protein</fullName>
    </submittedName>
</protein>
<dbReference type="Proteomes" id="UP000305948">
    <property type="component" value="Unassembled WGS sequence"/>
</dbReference>
<name>A0A5C3NGN7_9AGAM</name>
<accession>A0A5C3NGN7</accession>
<evidence type="ECO:0000313" key="1">
    <source>
        <dbReference type="EMBL" id="TFK56490.1"/>
    </source>
</evidence>
<keyword evidence="2" id="KW-1185">Reference proteome</keyword>
<sequence>MPVYCTLQTASQPVDSCGGLTGIYPVIAIHARAWPRYRDHWVYACQWPGGHHVQSSSMRNVAAATALVLLFLCPRCLPKEAPLRGAKPAWISRLTALDSELGVLSYSIINEAYYPSNARLPLQDHDSRTGWSMVVMIRCGSTADNVMPISYILVTCSVHPSGTPLYNIVFNACSPSRVLV</sequence>
<gene>
    <name evidence="1" type="ORF">OE88DRAFT_25783</name>
</gene>
<dbReference type="EMBL" id="ML213503">
    <property type="protein sequence ID" value="TFK56490.1"/>
    <property type="molecule type" value="Genomic_DNA"/>
</dbReference>
<organism evidence="1 2">
    <name type="scientific">Heliocybe sulcata</name>
    <dbReference type="NCBI Taxonomy" id="5364"/>
    <lineage>
        <taxon>Eukaryota</taxon>
        <taxon>Fungi</taxon>
        <taxon>Dikarya</taxon>
        <taxon>Basidiomycota</taxon>
        <taxon>Agaricomycotina</taxon>
        <taxon>Agaricomycetes</taxon>
        <taxon>Gloeophyllales</taxon>
        <taxon>Gloeophyllaceae</taxon>
        <taxon>Heliocybe</taxon>
    </lineage>
</organism>
<evidence type="ECO:0000313" key="2">
    <source>
        <dbReference type="Proteomes" id="UP000305948"/>
    </source>
</evidence>
<dbReference type="AlphaFoldDB" id="A0A5C3NGN7"/>